<dbReference type="Pfam" id="PF00392">
    <property type="entry name" value="GntR"/>
    <property type="match status" value="1"/>
</dbReference>
<dbReference type="EMBL" id="FQZZ01000004">
    <property type="protein sequence ID" value="SHK32905.1"/>
    <property type="molecule type" value="Genomic_DNA"/>
</dbReference>
<evidence type="ECO:0000313" key="5">
    <source>
        <dbReference type="EMBL" id="SHK32905.1"/>
    </source>
</evidence>
<keyword evidence="1" id="KW-0805">Transcription regulation</keyword>
<dbReference type="GO" id="GO:0003700">
    <property type="term" value="F:DNA-binding transcription factor activity"/>
    <property type="evidence" value="ECO:0007669"/>
    <property type="project" value="InterPro"/>
</dbReference>
<organism evidence="5 6">
    <name type="scientific">Lutimaribacter pacificus</name>
    <dbReference type="NCBI Taxonomy" id="391948"/>
    <lineage>
        <taxon>Bacteria</taxon>
        <taxon>Pseudomonadati</taxon>
        <taxon>Pseudomonadota</taxon>
        <taxon>Alphaproteobacteria</taxon>
        <taxon>Rhodobacterales</taxon>
        <taxon>Roseobacteraceae</taxon>
        <taxon>Lutimaribacter</taxon>
    </lineage>
</organism>
<dbReference type="Proteomes" id="UP000324252">
    <property type="component" value="Unassembled WGS sequence"/>
</dbReference>
<dbReference type="AlphaFoldDB" id="A0A1H0HPU3"/>
<evidence type="ECO:0000259" key="4">
    <source>
        <dbReference type="PROSITE" id="PS50949"/>
    </source>
</evidence>
<dbReference type="InterPro" id="IPR011711">
    <property type="entry name" value="GntR_C"/>
</dbReference>
<feature type="domain" description="HTH gntR-type" evidence="4">
    <location>
        <begin position="15"/>
        <end position="83"/>
    </location>
</feature>
<dbReference type="CDD" id="cd07377">
    <property type="entry name" value="WHTH_GntR"/>
    <property type="match status" value="1"/>
</dbReference>
<dbReference type="SUPFAM" id="SSF46785">
    <property type="entry name" value="Winged helix' DNA-binding domain"/>
    <property type="match status" value="1"/>
</dbReference>
<evidence type="ECO:0000256" key="2">
    <source>
        <dbReference type="ARBA" id="ARBA00023125"/>
    </source>
</evidence>
<reference evidence="5 6" key="1">
    <citation type="submission" date="2016-11" db="EMBL/GenBank/DDBJ databases">
        <authorList>
            <person name="Varghese N."/>
            <person name="Submissions S."/>
        </authorList>
    </citation>
    <scope>NUCLEOTIDE SEQUENCE [LARGE SCALE GENOMIC DNA]</scope>
    <source>
        <strain evidence="5 6">DSM 29620</strain>
    </source>
</reference>
<dbReference type="PANTHER" id="PTHR43537">
    <property type="entry name" value="TRANSCRIPTIONAL REGULATOR, GNTR FAMILY"/>
    <property type="match status" value="1"/>
</dbReference>
<dbReference type="PRINTS" id="PR00035">
    <property type="entry name" value="HTHGNTR"/>
</dbReference>
<gene>
    <name evidence="5" type="ORF">SAMN05444142_104341</name>
</gene>
<dbReference type="InterPro" id="IPR000524">
    <property type="entry name" value="Tscrpt_reg_HTH_GntR"/>
</dbReference>
<dbReference type="GO" id="GO:0003677">
    <property type="term" value="F:DNA binding"/>
    <property type="evidence" value="ECO:0007669"/>
    <property type="project" value="UniProtKB-KW"/>
</dbReference>
<dbReference type="SMART" id="SM00345">
    <property type="entry name" value="HTH_GNTR"/>
    <property type="match status" value="1"/>
</dbReference>
<dbReference type="InterPro" id="IPR036388">
    <property type="entry name" value="WH-like_DNA-bd_sf"/>
</dbReference>
<dbReference type="Gene3D" id="1.10.10.10">
    <property type="entry name" value="Winged helix-like DNA-binding domain superfamily/Winged helix DNA-binding domain"/>
    <property type="match status" value="1"/>
</dbReference>
<dbReference type="PROSITE" id="PS50949">
    <property type="entry name" value="HTH_GNTR"/>
    <property type="match status" value="1"/>
</dbReference>
<dbReference type="PANTHER" id="PTHR43537:SF5">
    <property type="entry name" value="UXU OPERON TRANSCRIPTIONAL REGULATOR"/>
    <property type="match status" value="1"/>
</dbReference>
<evidence type="ECO:0000256" key="1">
    <source>
        <dbReference type="ARBA" id="ARBA00023015"/>
    </source>
</evidence>
<dbReference type="Pfam" id="PF07729">
    <property type="entry name" value="FCD"/>
    <property type="match status" value="1"/>
</dbReference>
<protein>
    <submittedName>
        <fullName evidence="5">Transcriptional regulator, GntR family</fullName>
    </submittedName>
</protein>
<evidence type="ECO:0000256" key="3">
    <source>
        <dbReference type="ARBA" id="ARBA00023163"/>
    </source>
</evidence>
<keyword evidence="6" id="KW-1185">Reference proteome</keyword>
<dbReference type="Gene3D" id="1.20.120.530">
    <property type="entry name" value="GntR ligand-binding domain-like"/>
    <property type="match status" value="1"/>
</dbReference>
<keyword evidence="3" id="KW-0804">Transcription</keyword>
<accession>A0A1H0HPU3</accession>
<proteinExistence type="predicted"/>
<name>A0A1H0HPU3_9RHOB</name>
<dbReference type="InterPro" id="IPR008920">
    <property type="entry name" value="TF_FadR/GntR_C"/>
</dbReference>
<dbReference type="SUPFAM" id="SSF48008">
    <property type="entry name" value="GntR ligand-binding domain-like"/>
    <property type="match status" value="1"/>
</dbReference>
<keyword evidence="2" id="KW-0238">DNA-binding</keyword>
<dbReference type="SMART" id="SM00895">
    <property type="entry name" value="FCD"/>
    <property type="match status" value="1"/>
</dbReference>
<sequence>MHQMLKPASTCTDPDPENLRVLGAIRQIVVDNLLPADGRLPTERQLAAELGAGRRAVRRALTQLESEGLIWRKQGKGTFAGQPPDPTEALAAEIVAEVDPLSAMEARLCIEPALAELCAQRATAEDVARLRQLVERTHEAQEADSAELWDGALHRAIARIAGNRLMLTAFTLIDEVRMGEDWQMKRHRARTDARRELYDTQHARIVDAIDARDGAAAAQAMRDHLTALFNNLRESMSGGAG</sequence>
<evidence type="ECO:0000313" key="6">
    <source>
        <dbReference type="Proteomes" id="UP000324252"/>
    </source>
</evidence>
<dbReference type="OrthoDB" id="9028214at2"/>
<dbReference type="RefSeq" id="WP_149788275.1">
    <property type="nucleotide sequence ID" value="NZ_FNIO01000004.1"/>
</dbReference>
<dbReference type="InterPro" id="IPR036390">
    <property type="entry name" value="WH_DNA-bd_sf"/>
</dbReference>